<evidence type="ECO:0000313" key="2">
    <source>
        <dbReference type="EMBL" id="MCP9764559.1"/>
    </source>
</evidence>
<feature type="transmembrane region" description="Helical" evidence="1">
    <location>
        <begin position="7"/>
        <end position="23"/>
    </location>
</feature>
<keyword evidence="1" id="KW-0472">Membrane</keyword>
<evidence type="ECO:0000313" key="3">
    <source>
        <dbReference type="Proteomes" id="UP001204144"/>
    </source>
</evidence>
<dbReference type="InterPro" id="IPR036514">
    <property type="entry name" value="SGNH_hydro_sf"/>
</dbReference>
<evidence type="ECO:0008006" key="4">
    <source>
        <dbReference type="Google" id="ProtNLM"/>
    </source>
</evidence>
<evidence type="ECO:0000256" key="1">
    <source>
        <dbReference type="SAM" id="Phobius"/>
    </source>
</evidence>
<comment type="caution">
    <text evidence="2">The sequence shown here is derived from an EMBL/GenBank/DDBJ whole genome shotgun (WGS) entry which is preliminary data.</text>
</comment>
<organism evidence="2 3">
    <name type="scientific">Lacihabitans soyangensis</name>
    <dbReference type="NCBI Taxonomy" id="869394"/>
    <lineage>
        <taxon>Bacteria</taxon>
        <taxon>Pseudomonadati</taxon>
        <taxon>Bacteroidota</taxon>
        <taxon>Cytophagia</taxon>
        <taxon>Cytophagales</taxon>
        <taxon>Leadbetterellaceae</taxon>
        <taxon>Lacihabitans</taxon>
    </lineage>
</organism>
<accession>A0AAE3KU64</accession>
<dbReference type="Gene3D" id="3.40.50.1110">
    <property type="entry name" value="SGNH hydrolase"/>
    <property type="match status" value="1"/>
</dbReference>
<proteinExistence type="predicted"/>
<dbReference type="AlphaFoldDB" id="A0AAE3KU64"/>
<feature type="transmembrane region" description="Helical" evidence="1">
    <location>
        <begin position="68"/>
        <end position="88"/>
    </location>
</feature>
<keyword evidence="1" id="KW-1133">Transmembrane helix</keyword>
<keyword evidence="3" id="KW-1185">Reference proteome</keyword>
<feature type="transmembrane region" description="Helical" evidence="1">
    <location>
        <begin position="43"/>
        <end position="61"/>
    </location>
</feature>
<keyword evidence="1" id="KW-0812">Transmembrane</keyword>
<dbReference type="SUPFAM" id="SSF52266">
    <property type="entry name" value="SGNH hydrolase"/>
    <property type="match status" value="1"/>
</dbReference>
<reference evidence="2 3" key="1">
    <citation type="submission" date="2018-11" db="EMBL/GenBank/DDBJ databases">
        <title>Novel bacteria species description.</title>
        <authorList>
            <person name="Han J.-H."/>
        </authorList>
    </citation>
    <scope>NUCLEOTIDE SEQUENCE [LARGE SCALE GENOMIC DNA]</scope>
    <source>
        <strain evidence="2 3">KCTC23259</strain>
    </source>
</reference>
<dbReference type="Proteomes" id="UP001204144">
    <property type="component" value="Unassembled WGS sequence"/>
</dbReference>
<dbReference type="GO" id="GO:0016788">
    <property type="term" value="F:hydrolase activity, acting on ester bonds"/>
    <property type="evidence" value="ECO:0007669"/>
    <property type="project" value="UniProtKB-ARBA"/>
</dbReference>
<name>A0AAE3KU64_9BACT</name>
<dbReference type="RefSeq" id="WP_255038251.1">
    <property type="nucleotide sequence ID" value="NZ_RJUF01000174.1"/>
</dbReference>
<sequence length="400" mass="46388">MTKSQKYLIGLLFSVLLFAIIVFRGELLSFPNRPRVNAFMQDFFSVWGISLSILLFGYFLAKAFKTKWWLFIALFLFWEITYLVIFNLGPNFLPESVKGKGFFGHFKRVSLANRPLIQFEADCARFDSTLFYTLKPGNSSFASYEFNNRYEVNSAGFRDSESDLNHPEVLFLGDSFTMGWGIDQDKTFAQVFEKQSKLKTLNSGISSYGTAREYFNFKKVSPDSLKLIVIQFHDTDLEENNYWIKNKKLGDKTVADFESQVKNNNKVKKYYLFKHVKAALIDFITPSPKLDPNAKGDDLGAEFKKFPSYSKDFFGIVNQIREKYTGPIIFTYSGSFYTEPKVVQAFEKYAMDNKVENIYFVNMGGKLKTEDYYFLDDHINTKGHEKIATELLKKWNAIRQ</sequence>
<protein>
    <recommendedName>
        <fullName evidence="4">SGNH/GDSL hydrolase family protein</fullName>
    </recommendedName>
</protein>
<gene>
    <name evidence="2" type="ORF">EGI31_16585</name>
</gene>
<dbReference type="EMBL" id="RJUF01000174">
    <property type="protein sequence ID" value="MCP9764559.1"/>
    <property type="molecule type" value="Genomic_DNA"/>
</dbReference>